<sequence>MEDNNGIELIRERIKLFPYIIISIPIFAIINNYLLFADNTRRRMQATVQYITMEDELSYEDIQEAGEDFSEQLGRVLEAKIVVNGIRIRLEN</sequence>
<evidence type="ECO:0000256" key="1">
    <source>
        <dbReference type="SAM" id="Phobius"/>
    </source>
</evidence>
<comment type="caution">
    <text evidence="2">The sequence shown here is derived from an EMBL/GenBank/DDBJ whole genome shotgun (WGS) entry which is preliminary data.</text>
</comment>
<proteinExistence type="predicted"/>
<evidence type="ECO:0000313" key="2">
    <source>
        <dbReference type="EMBL" id="GCL58161.1"/>
    </source>
</evidence>
<evidence type="ECO:0000313" key="3">
    <source>
        <dbReference type="Proteomes" id="UP000441080"/>
    </source>
</evidence>
<feature type="transmembrane region" description="Helical" evidence="1">
    <location>
        <begin position="16"/>
        <end position="36"/>
    </location>
</feature>
<keyword evidence="1" id="KW-0812">Transmembrane</keyword>
<dbReference type="Proteomes" id="UP000441080">
    <property type="component" value="Unassembled WGS sequence"/>
</dbReference>
<keyword evidence="1" id="KW-1133">Transmembrane helix</keyword>
<organism evidence="2 3">
    <name type="scientific">Microcystis aeruginosa NIES-3807</name>
    <dbReference type="NCBI Taxonomy" id="2517785"/>
    <lineage>
        <taxon>Bacteria</taxon>
        <taxon>Bacillati</taxon>
        <taxon>Cyanobacteriota</taxon>
        <taxon>Cyanophyceae</taxon>
        <taxon>Oscillatoriophycideae</taxon>
        <taxon>Chroococcales</taxon>
        <taxon>Microcystaceae</taxon>
        <taxon>Microcystis</taxon>
    </lineage>
</organism>
<gene>
    <name evidence="2" type="ORF">NIES3807_13260</name>
</gene>
<name>A0AAD3G7Z4_MICAE</name>
<reference evidence="2 3" key="1">
    <citation type="submission" date="2019-02" db="EMBL/GenBank/DDBJ databases">
        <title>Draft genome sequence of Arthrospira platensis NIES-3807.</title>
        <authorList>
            <person name="Yamaguchi H."/>
            <person name="Suzuki S."/>
            <person name="Kawachi M."/>
        </authorList>
    </citation>
    <scope>NUCLEOTIDE SEQUENCE [LARGE SCALE GENOMIC DNA]</scope>
    <source>
        <strain evidence="2 3">NIES-3807</strain>
    </source>
</reference>
<protein>
    <submittedName>
        <fullName evidence="2">Uncharacterized protein</fullName>
    </submittedName>
</protein>
<accession>A0AAD3G7Z4</accession>
<keyword evidence="1" id="KW-0472">Membrane</keyword>
<dbReference type="EMBL" id="BJCK01000014">
    <property type="protein sequence ID" value="GCL58161.1"/>
    <property type="molecule type" value="Genomic_DNA"/>
</dbReference>
<dbReference type="AlphaFoldDB" id="A0AAD3G7Z4"/>